<sequence>MVDLAGHLTARDSGSAQKRGAAAGYRTRWSRLCLTLLGHGGTAVVPPASPDPYLEALLSGDLVALRSIPAPGWARSSGANSADLWIFGVAHTIATGYALDDGGVWRRHAWAVTGDGDDRIILETTTGRQLYFGIELSGAAALEFARANDPGTLDDVLATGYTLRTIHLWSALESSQSPVPPPS</sequence>
<gene>
    <name evidence="1" type="ORF">GALL_345610</name>
</gene>
<dbReference type="AlphaFoldDB" id="A0A1J5QJG5"/>
<organism evidence="1">
    <name type="scientific">mine drainage metagenome</name>
    <dbReference type="NCBI Taxonomy" id="410659"/>
    <lineage>
        <taxon>unclassified sequences</taxon>
        <taxon>metagenomes</taxon>
        <taxon>ecological metagenomes</taxon>
    </lineage>
</organism>
<accession>A0A1J5QJG5</accession>
<dbReference type="EMBL" id="MLJW01000685">
    <property type="protein sequence ID" value="OIQ83638.1"/>
    <property type="molecule type" value="Genomic_DNA"/>
</dbReference>
<proteinExistence type="predicted"/>
<protein>
    <submittedName>
        <fullName evidence="1">Uncharacterized protein</fullName>
    </submittedName>
</protein>
<reference evidence="1" key="1">
    <citation type="submission" date="2016-10" db="EMBL/GenBank/DDBJ databases">
        <title>Sequence of Gallionella enrichment culture.</title>
        <authorList>
            <person name="Poehlein A."/>
            <person name="Muehling M."/>
            <person name="Daniel R."/>
        </authorList>
    </citation>
    <scope>NUCLEOTIDE SEQUENCE</scope>
</reference>
<comment type="caution">
    <text evidence="1">The sequence shown here is derived from an EMBL/GenBank/DDBJ whole genome shotgun (WGS) entry which is preliminary data.</text>
</comment>
<evidence type="ECO:0000313" key="1">
    <source>
        <dbReference type="EMBL" id="OIQ83638.1"/>
    </source>
</evidence>
<name>A0A1J5QJG5_9ZZZZ</name>